<reference evidence="6 7" key="1">
    <citation type="submission" date="2023-05" db="EMBL/GenBank/DDBJ databases">
        <title>A 100% complete, gapless, phased diploid assembly of the Scenedesmus obliquus UTEX 3031 genome.</title>
        <authorList>
            <person name="Biondi T.C."/>
            <person name="Hanschen E.R."/>
            <person name="Kwon T."/>
            <person name="Eng W."/>
            <person name="Kruse C.P.S."/>
            <person name="Koehler S.I."/>
            <person name="Kunde Y."/>
            <person name="Gleasner C.D."/>
            <person name="You Mak K.T."/>
            <person name="Polle J."/>
            <person name="Hovde B.T."/>
            <person name="Starkenburg S.R."/>
        </authorList>
    </citation>
    <scope>NUCLEOTIDE SEQUENCE [LARGE SCALE GENOMIC DNA]</scope>
    <source>
        <strain evidence="6 7">DOE0152z</strain>
    </source>
</reference>
<dbReference type="EMBL" id="CP126223">
    <property type="protein sequence ID" value="WIA23675.1"/>
    <property type="molecule type" value="Genomic_DNA"/>
</dbReference>
<dbReference type="SUPFAM" id="SSF74650">
    <property type="entry name" value="Galactose mutarotase-like"/>
    <property type="match status" value="1"/>
</dbReference>
<evidence type="ECO:0000313" key="6">
    <source>
        <dbReference type="EMBL" id="WIA23675.1"/>
    </source>
</evidence>
<dbReference type="PANTHER" id="PTHR10091:SF0">
    <property type="entry name" value="GALACTOSE MUTAROTASE"/>
    <property type="match status" value="1"/>
</dbReference>
<dbReference type="InterPro" id="IPR015443">
    <property type="entry name" value="Aldose_1-epimerase"/>
</dbReference>
<evidence type="ECO:0000256" key="2">
    <source>
        <dbReference type="ARBA" id="ARBA00006206"/>
    </source>
</evidence>
<dbReference type="CDD" id="cd09019">
    <property type="entry name" value="galactose_mutarotase_like"/>
    <property type="match status" value="1"/>
</dbReference>
<evidence type="ECO:0000256" key="5">
    <source>
        <dbReference type="PIRNR" id="PIRNR005096"/>
    </source>
</evidence>
<protein>
    <recommendedName>
        <fullName evidence="5">Aldose 1-epimerase</fullName>
        <ecNumber evidence="5">5.1.3.3</ecNumber>
    </recommendedName>
</protein>
<organism evidence="6 7">
    <name type="scientific">Tetradesmus obliquus</name>
    <name type="common">Green alga</name>
    <name type="synonym">Acutodesmus obliquus</name>
    <dbReference type="NCBI Taxonomy" id="3088"/>
    <lineage>
        <taxon>Eukaryota</taxon>
        <taxon>Viridiplantae</taxon>
        <taxon>Chlorophyta</taxon>
        <taxon>core chlorophytes</taxon>
        <taxon>Chlorophyceae</taxon>
        <taxon>CS clade</taxon>
        <taxon>Sphaeropleales</taxon>
        <taxon>Scenedesmaceae</taxon>
        <taxon>Tetradesmus</taxon>
    </lineage>
</organism>
<dbReference type="InterPro" id="IPR014718">
    <property type="entry name" value="GH-type_carb-bd"/>
</dbReference>
<evidence type="ECO:0000256" key="3">
    <source>
        <dbReference type="ARBA" id="ARBA00023235"/>
    </source>
</evidence>
<proteinExistence type="inferred from homology"/>
<evidence type="ECO:0000313" key="7">
    <source>
        <dbReference type="Proteomes" id="UP001244341"/>
    </source>
</evidence>
<gene>
    <name evidence="6" type="ORF">OEZ85_000375</name>
</gene>
<dbReference type="InterPro" id="IPR047215">
    <property type="entry name" value="Galactose_mutarotase-like"/>
</dbReference>
<dbReference type="Gene3D" id="2.70.98.10">
    <property type="match status" value="1"/>
</dbReference>
<comment type="pathway">
    <text evidence="1 5">Carbohydrate metabolism; hexose metabolism.</text>
</comment>
<keyword evidence="4 5" id="KW-0119">Carbohydrate metabolism</keyword>
<evidence type="ECO:0000256" key="1">
    <source>
        <dbReference type="ARBA" id="ARBA00005028"/>
    </source>
</evidence>
<sequence>MGRATGLLAATAALGAAAVFAVWRKKQGSKRPASDNRFDALETIALSNRDGVEVHITPVGASIQRFVVPVQGQKLDVVLGFNKASTYATIPGTPYFGAIVGRCANRIAKARFSVNGQEYTLEANNGPNALHGGPDGFHRRVWRASAVQQTAEGSAVELSYTSVDGEEGYPGTLQASVRYELLSHSAELRISISATTDKPTPVNIAGHSYFNLAGHSSGTILGHAVKLAADHYTPVGDTNIPTGEILPVAGTPFDFTTPHTVGERIDQLPNGYDHNLVLFGMGPQARFITRNQAVSSTPRLAATVTEPSTGLELQVLTTAPGMQFYTGGFLGGGDTPDAKDGAQYPRFAGLCIETQNFPDAINQPTFPSVLLQPGETYMHQIVYRLNVPPS</sequence>
<accession>A0ABY8URE0</accession>
<dbReference type="Pfam" id="PF01263">
    <property type="entry name" value="Aldose_epim"/>
    <property type="match status" value="1"/>
</dbReference>
<dbReference type="NCBIfam" id="NF008277">
    <property type="entry name" value="PRK11055.1"/>
    <property type="match status" value="1"/>
</dbReference>
<dbReference type="InterPro" id="IPR008183">
    <property type="entry name" value="Aldose_1/G6P_1-epimerase"/>
</dbReference>
<keyword evidence="7" id="KW-1185">Reference proteome</keyword>
<evidence type="ECO:0000256" key="4">
    <source>
        <dbReference type="ARBA" id="ARBA00023277"/>
    </source>
</evidence>
<comment type="similarity">
    <text evidence="2 5">Belongs to the aldose epimerase family.</text>
</comment>
<dbReference type="PANTHER" id="PTHR10091">
    <property type="entry name" value="ALDOSE-1-EPIMERASE"/>
    <property type="match status" value="1"/>
</dbReference>
<dbReference type="Proteomes" id="UP001244341">
    <property type="component" value="Chromosome 16b"/>
</dbReference>
<dbReference type="EC" id="5.1.3.3" evidence="5"/>
<dbReference type="InterPro" id="IPR011013">
    <property type="entry name" value="Gal_mutarotase_sf_dom"/>
</dbReference>
<comment type="catalytic activity">
    <reaction evidence="5">
        <text>alpha-D-glucose = beta-D-glucose</text>
        <dbReference type="Rhea" id="RHEA:10264"/>
        <dbReference type="ChEBI" id="CHEBI:15903"/>
        <dbReference type="ChEBI" id="CHEBI:17925"/>
        <dbReference type="EC" id="5.1.3.3"/>
    </reaction>
</comment>
<dbReference type="PIRSF" id="PIRSF005096">
    <property type="entry name" value="GALM"/>
    <property type="match status" value="1"/>
</dbReference>
<name>A0ABY8URE0_TETOB</name>
<keyword evidence="3 5" id="KW-0413">Isomerase</keyword>